<dbReference type="AlphaFoldDB" id="A0A2Z6SDQ6"/>
<reference evidence="1 2" key="1">
    <citation type="submission" date="2017-11" db="EMBL/GenBank/DDBJ databases">
        <title>The genome of Rhizophagus clarus HR1 reveals common genetic basis of auxotrophy among arbuscular mycorrhizal fungi.</title>
        <authorList>
            <person name="Kobayashi Y."/>
        </authorList>
    </citation>
    <scope>NUCLEOTIDE SEQUENCE [LARGE SCALE GENOMIC DNA]</scope>
    <source>
        <strain evidence="1 2">HR1</strain>
    </source>
</reference>
<evidence type="ECO:0000313" key="1">
    <source>
        <dbReference type="EMBL" id="GBC09765.1"/>
    </source>
</evidence>
<dbReference type="Proteomes" id="UP000247702">
    <property type="component" value="Unassembled WGS sequence"/>
</dbReference>
<dbReference type="EMBL" id="BEXD01004326">
    <property type="protein sequence ID" value="GBC09765.1"/>
    <property type="molecule type" value="Genomic_DNA"/>
</dbReference>
<protein>
    <submittedName>
        <fullName evidence="1">Uncharacterized protein</fullName>
    </submittedName>
</protein>
<evidence type="ECO:0000313" key="2">
    <source>
        <dbReference type="Proteomes" id="UP000247702"/>
    </source>
</evidence>
<gene>
    <name evidence="1" type="ORF">RclHR1_00910015</name>
</gene>
<sequence length="67" mass="8081">MQFGIRRKLSNTYRSGSFVRLNFGHLGLFIIMKKKQFKCSLTSNSNLSDKRKKYFFFYSLFRFFSLC</sequence>
<organism evidence="1 2">
    <name type="scientific">Rhizophagus clarus</name>
    <dbReference type="NCBI Taxonomy" id="94130"/>
    <lineage>
        <taxon>Eukaryota</taxon>
        <taxon>Fungi</taxon>
        <taxon>Fungi incertae sedis</taxon>
        <taxon>Mucoromycota</taxon>
        <taxon>Glomeromycotina</taxon>
        <taxon>Glomeromycetes</taxon>
        <taxon>Glomerales</taxon>
        <taxon>Glomeraceae</taxon>
        <taxon>Rhizophagus</taxon>
    </lineage>
</organism>
<proteinExistence type="predicted"/>
<comment type="caution">
    <text evidence="1">The sequence shown here is derived from an EMBL/GenBank/DDBJ whole genome shotgun (WGS) entry which is preliminary data.</text>
</comment>
<name>A0A2Z6SDQ6_9GLOM</name>
<accession>A0A2Z6SDQ6</accession>
<keyword evidence="2" id="KW-1185">Reference proteome</keyword>